<gene>
    <name evidence="1" type="ORF">POM88_010739</name>
</gene>
<accession>A0AAD8N1T6</accession>
<dbReference type="AlphaFoldDB" id="A0AAD8N1T6"/>
<sequence>MVSGGKRCPQGKKRSCFPLCPPPPDGVNIVTPSDEVLKKGNDKLRITIVGTFTKGSVSCTNVCDFARAHWGKQGLVHVGQKDEHTFFFKFDNELSMHNANLSISQIATGQKMG</sequence>
<dbReference type="EMBL" id="JAUIZM010000003">
    <property type="protein sequence ID" value="KAK1391683.1"/>
    <property type="molecule type" value="Genomic_DNA"/>
</dbReference>
<name>A0AAD8N1T6_9APIA</name>
<reference evidence="1" key="2">
    <citation type="submission" date="2023-05" db="EMBL/GenBank/DDBJ databases">
        <authorList>
            <person name="Schelkunov M.I."/>
        </authorList>
    </citation>
    <scope>NUCLEOTIDE SEQUENCE</scope>
    <source>
        <strain evidence="1">Hsosn_3</strain>
        <tissue evidence="1">Leaf</tissue>
    </source>
</reference>
<evidence type="ECO:0008006" key="3">
    <source>
        <dbReference type="Google" id="ProtNLM"/>
    </source>
</evidence>
<comment type="caution">
    <text evidence="1">The sequence shown here is derived from an EMBL/GenBank/DDBJ whole genome shotgun (WGS) entry which is preliminary data.</text>
</comment>
<evidence type="ECO:0000313" key="2">
    <source>
        <dbReference type="Proteomes" id="UP001237642"/>
    </source>
</evidence>
<protein>
    <recommendedName>
        <fullName evidence="3">DUF4283 domain-containing protein</fullName>
    </recommendedName>
</protein>
<organism evidence="1 2">
    <name type="scientific">Heracleum sosnowskyi</name>
    <dbReference type="NCBI Taxonomy" id="360622"/>
    <lineage>
        <taxon>Eukaryota</taxon>
        <taxon>Viridiplantae</taxon>
        <taxon>Streptophyta</taxon>
        <taxon>Embryophyta</taxon>
        <taxon>Tracheophyta</taxon>
        <taxon>Spermatophyta</taxon>
        <taxon>Magnoliopsida</taxon>
        <taxon>eudicotyledons</taxon>
        <taxon>Gunneridae</taxon>
        <taxon>Pentapetalae</taxon>
        <taxon>asterids</taxon>
        <taxon>campanulids</taxon>
        <taxon>Apiales</taxon>
        <taxon>Apiaceae</taxon>
        <taxon>Apioideae</taxon>
        <taxon>apioid superclade</taxon>
        <taxon>Tordylieae</taxon>
        <taxon>Tordyliinae</taxon>
        <taxon>Heracleum</taxon>
    </lineage>
</organism>
<dbReference type="Proteomes" id="UP001237642">
    <property type="component" value="Unassembled WGS sequence"/>
</dbReference>
<keyword evidence="2" id="KW-1185">Reference proteome</keyword>
<reference evidence="1" key="1">
    <citation type="submission" date="2023-02" db="EMBL/GenBank/DDBJ databases">
        <title>Genome of toxic invasive species Heracleum sosnowskyi carries increased number of genes despite the absence of recent whole-genome duplications.</title>
        <authorList>
            <person name="Schelkunov M."/>
            <person name="Shtratnikova V."/>
            <person name="Makarenko M."/>
            <person name="Klepikova A."/>
            <person name="Omelchenko D."/>
            <person name="Novikova G."/>
            <person name="Obukhova E."/>
            <person name="Bogdanov V."/>
            <person name="Penin A."/>
            <person name="Logacheva M."/>
        </authorList>
    </citation>
    <scope>NUCLEOTIDE SEQUENCE</scope>
    <source>
        <strain evidence="1">Hsosn_3</strain>
        <tissue evidence="1">Leaf</tissue>
    </source>
</reference>
<proteinExistence type="predicted"/>
<evidence type="ECO:0000313" key="1">
    <source>
        <dbReference type="EMBL" id="KAK1391683.1"/>
    </source>
</evidence>